<dbReference type="Proteomes" id="UP000503482">
    <property type="component" value="Chromosome"/>
</dbReference>
<proteinExistence type="predicted"/>
<evidence type="ECO:0000313" key="2">
    <source>
        <dbReference type="Proteomes" id="UP000503482"/>
    </source>
</evidence>
<dbReference type="KEGG" id="avp:AVENP_1792"/>
<dbReference type="AlphaFoldDB" id="A0AAE7BBI3"/>
<name>A0AAE7BBI3_9BACT</name>
<keyword evidence="2" id="KW-1185">Reference proteome</keyword>
<dbReference type="EMBL" id="CP053840">
    <property type="protein sequence ID" value="QKF67337.1"/>
    <property type="molecule type" value="Genomic_DNA"/>
</dbReference>
<gene>
    <name evidence="1" type="ORF">AVENP_1792</name>
</gene>
<dbReference type="RefSeq" id="WP_128358095.1">
    <property type="nucleotide sequence ID" value="NZ_CP053840.1"/>
</dbReference>
<accession>A0AAE7BBI3</accession>
<evidence type="ECO:0000313" key="1">
    <source>
        <dbReference type="EMBL" id="QKF67337.1"/>
    </source>
</evidence>
<protein>
    <submittedName>
        <fullName evidence="1">Uncharacterized protein</fullName>
    </submittedName>
</protein>
<sequence>MNLEKLKDMEVEFLTFYPTGFEDAKFFPTMKKFNPSKLEEFTKKNLKKENFSNPNLVVDAFFKIIQKSVLVSLFDKLKFRDMLAGLTSYEKDMLSIELYELLHGNQKDGFEGLVEYLSQYNLAKWTIISVVLYYNDRQKEYFIKPTTTKNVIKYFEIKDLIYKPTPSFEFYDSYKKILNEMKKNVDKTLSFDNAAFTGFLRIGMED</sequence>
<organism evidence="1 2">
    <name type="scientific">Arcobacter venerupis</name>
    <dbReference type="NCBI Taxonomy" id="1054033"/>
    <lineage>
        <taxon>Bacteria</taxon>
        <taxon>Pseudomonadati</taxon>
        <taxon>Campylobacterota</taxon>
        <taxon>Epsilonproteobacteria</taxon>
        <taxon>Campylobacterales</taxon>
        <taxon>Arcobacteraceae</taxon>
        <taxon>Arcobacter</taxon>
    </lineage>
</organism>
<reference evidence="1 2" key="1">
    <citation type="submission" date="2020-05" db="EMBL/GenBank/DDBJ databases">
        <title>Complete genome sequencing of Campylobacter and Arcobacter type strains.</title>
        <authorList>
            <person name="Miller W.G."/>
            <person name="Yee E."/>
        </authorList>
    </citation>
    <scope>NUCLEOTIDE SEQUENCE [LARGE SCALE GENOMIC DNA]</scope>
    <source>
        <strain evidence="1 2">LMG 26156</strain>
    </source>
</reference>